<proteinExistence type="predicted"/>
<protein>
    <submittedName>
        <fullName evidence="1">CKX3</fullName>
    </submittedName>
</protein>
<name>A0A0A9G7P0_ARUDO</name>
<evidence type="ECO:0000313" key="1">
    <source>
        <dbReference type="EMBL" id="JAE18556.1"/>
    </source>
</evidence>
<reference evidence="1" key="1">
    <citation type="submission" date="2014-09" db="EMBL/GenBank/DDBJ databases">
        <authorList>
            <person name="Magalhaes I.L.F."/>
            <person name="Oliveira U."/>
            <person name="Santos F.R."/>
            <person name="Vidigal T.H.D.A."/>
            <person name="Brescovit A.D."/>
            <person name="Santos A.J."/>
        </authorList>
    </citation>
    <scope>NUCLEOTIDE SEQUENCE</scope>
    <source>
        <tissue evidence="1">Shoot tissue taken approximately 20 cm above the soil surface</tissue>
    </source>
</reference>
<organism evidence="1">
    <name type="scientific">Arundo donax</name>
    <name type="common">Giant reed</name>
    <name type="synonym">Donax arundinaceus</name>
    <dbReference type="NCBI Taxonomy" id="35708"/>
    <lineage>
        <taxon>Eukaryota</taxon>
        <taxon>Viridiplantae</taxon>
        <taxon>Streptophyta</taxon>
        <taxon>Embryophyta</taxon>
        <taxon>Tracheophyta</taxon>
        <taxon>Spermatophyta</taxon>
        <taxon>Magnoliopsida</taxon>
        <taxon>Liliopsida</taxon>
        <taxon>Poales</taxon>
        <taxon>Poaceae</taxon>
        <taxon>PACMAD clade</taxon>
        <taxon>Arundinoideae</taxon>
        <taxon>Arundineae</taxon>
        <taxon>Arundo</taxon>
    </lineage>
</organism>
<sequence length="41" mass="4603">MKFLLLCRTLSQEAKSTSPQQCHQEPGPGHGWSALLPWLLL</sequence>
<accession>A0A0A9G7P0</accession>
<dbReference type="AlphaFoldDB" id="A0A0A9G7P0"/>
<dbReference type="EMBL" id="GBRH01179340">
    <property type="protein sequence ID" value="JAE18556.1"/>
    <property type="molecule type" value="Transcribed_RNA"/>
</dbReference>
<reference evidence="1" key="2">
    <citation type="journal article" date="2015" name="Data Brief">
        <title>Shoot transcriptome of the giant reed, Arundo donax.</title>
        <authorList>
            <person name="Barrero R.A."/>
            <person name="Guerrero F.D."/>
            <person name="Moolhuijzen P."/>
            <person name="Goolsby J.A."/>
            <person name="Tidwell J."/>
            <person name="Bellgard S.E."/>
            <person name="Bellgard M.I."/>
        </authorList>
    </citation>
    <scope>NUCLEOTIDE SEQUENCE</scope>
    <source>
        <tissue evidence="1">Shoot tissue taken approximately 20 cm above the soil surface</tissue>
    </source>
</reference>